<comment type="caution">
    <text evidence="1">The sequence shown here is derived from an EMBL/GenBank/DDBJ whole genome shotgun (WGS) entry which is preliminary data.</text>
</comment>
<protein>
    <submittedName>
        <fullName evidence="1">Uncharacterized protein</fullName>
    </submittedName>
</protein>
<sequence length="113" mass="12602">MEMGRVSEFRIGGGGSGSEICFGEETCMWKLDLVQEMEVEEVLLATRVSQPVRKDSERMRGAHIYFSPVGFLGKFVHVAIIGLESPLCFPQMVETTTINIVSIPSIKSQNHRL</sequence>
<dbReference type="EMBL" id="JAYKXN010000005">
    <property type="protein sequence ID" value="KAK7284873.1"/>
    <property type="molecule type" value="Genomic_DNA"/>
</dbReference>
<accession>A0AAN9IRE1</accession>
<dbReference type="AlphaFoldDB" id="A0AAN9IRE1"/>
<dbReference type="Proteomes" id="UP001359559">
    <property type="component" value="Unassembled WGS sequence"/>
</dbReference>
<name>A0AAN9IRE1_CLITE</name>
<gene>
    <name evidence="1" type="ORF">RJT34_19627</name>
</gene>
<evidence type="ECO:0000313" key="1">
    <source>
        <dbReference type="EMBL" id="KAK7284873.1"/>
    </source>
</evidence>
<evidence type="ECO:0000313" key="2">
    <source>
        <dbReference type="Proteomes" id="UP001359559"/>
    </source>
</evidence>
<keyword evidence="2" id="KW-1185">Reference proteome</keyword>
<proteinExistence type="predicted"/>
<organism evidence="1 2">
    <name type="scientific">Clitoria ternatea</name>
    <name type="common">Butterfly pea</name>
    <dbReference type="NCBI Taxonomy" id="43366"/>
    <lineage>
        <taxon>Eukaryota</taxon>
        <taxon>Viridiplantae</taxon>
        <taxon>Streptophyta</taxon>
        <taxon>Embryophyta</taxon>
        <taxon>Tracheophyta</taxon>
        <taxon>Spermatophyta</taxon>
        <taxon>Magnoliopsida</taxon>
        <taxon>eudicotyledons</taxon>
        <taxon>Gunneridae</taxon>
        <taxon>Pentapetalae</taxon>
        <taxon>rosids</taxon>
        <taxon>fabids</taxon>
        <taxon>Fabales</taxon>
        <taxon>Fabaceae</taxon>
        <taxon>Papilionoideae</taxon>
        <taxon>50 kb inversion clade</taxon>
        <taxon>NPAAA clade</taxon>
        <taxon>indigoferoid/millettioid clade</taxon>
        <taxon>Phaseoleae</taxon>
        <taxon>Clitoria</taxon>
    </lineage>
</organism>
<reference evidence="1 2" key="1">
    <citation type="submission" date="2024-01" db="EMBL/GenBank/DDBJ databases">
        <title>The genomes of 5 underutilized Papilionoideae crops provide insights into root nodulation and disease resistance.</title>
        <authorList>
            <person name="Yuan L."/>
        </authorList>
    </citation>
    <scope>NUCLEOTIDE SEQUENCE [LARGE SCALE GENOMIC DNA]</scope>
    <source>
        <strain evidence="1">LY-2023</strain>
        <tissue evidence="1">Leaf</tissue>
    </source>
</reference>